<dbReference type="InterPro" id="IPR002347">
    <property type="entry name" value="SDR_fam"/>
</dbReference>
<keyword evidence="2" id="KW-1185">Reference proteome</keyword>
<dbReference type="EMBL" id="JAUZVZ010000001">
    <property type="protein sequence ID" value="MDP4534608.1"/>
    <property type="molecule type" value="Genomic_DNA"/>
</dbReference>
<dbReference type="PANTHER" id="PTHR45458">
    <property type="entry name" value="SHORT-CHAIN DEHYDROGENASE/REDUCTASE SDR"/>
    <property type="match status" value="1"/>
</dbReference>
<dbReference type="PRINTS" id="PR00081">
    <property type="entry name" value="GDHRDH"/>
</dbReference>
<name>A0ABT9GUF5_9GAMM</name>
<evidence type="ECO:0000313" key="1">
    <source>
        <dbReference type="EMBL" id="MDP4534608.1"/>
    </source>
</evidence>
<gene>
    <name evidence="1" type="ORF">Q3O60_00160</name>
</gene>
<dbReference type="PANTHER" id="PTHR45458:SF1">
    <property type="entry name" value="SHORT CHAIN DEHYDROGENASE"/>
    <property type="match status" value="1"/>
</dbReference>
<sequence length="235" mass="25855">MAKVIIVGASGGIAKGLIQHYLAAHWQVDALSRQPATIEHPALNWYRVDESDETALKSTLEHCFIEEVDTIFLCQGWLHDEQCQPEKAIAQLKPEQLQRAMEVNVVSPARYLQAMMPWLFRSAGIRVLVLSAKVGSISDNALGGWYSYRISKAAVNMLVKTASIELHRRNKTASLVAVHPGTTATALSAPFQANVPVHQLQQPEQTASRLAQVAADLTSEKTGHLLHWDGSSLPY</sequence>
<protein>
    <submittedName>
        <fullName evidence="1">SDR family NAD(P)-dependent oxidoreductase</fullName>
    </submittedName>
</protein>
<dbReference type="Proteomes" id="UP001231616">
    <property type="component" value="Unassembled WGS sequence"/>
</dbReference>
<organism evidence="1 2">
    <name type="scientific">Alkalimonas collagenimarina</name>
    <dbReference type="NCBI Taxonomy" id="400390"/>
    <lineage>
        <taxon>Bacteria</taxon>
        <taxon>Pseudomonadati</taxon>
        <taxon>Pseudomonadota</taxon>
        <taxon>Gammaproteobacteria</taxon>
        <taxon>Alkalimonas</taxon>
    </lineage>
</organism>
<evidence type="ECO:0000313" key="2">
    <source>
        <dbReference type="Proteomes" id="UP001231616"/>
    </source>
</evidence>
<dbReference type="InterPro" id="IPR052184">
    <property type="entry name" value="SDR_enzymes"/>
</dbReference>
<dbReference type="RefSeq" id="WP_305891881.1">
    <property type="nucleotide sequence ID" value="NZ_JAUZVZ010000001.1"/>
</dbReference>
<comment type="caution">
    <text evidence="1">The sequence shown here is derived from an EMBL/GenBank/DDBJ whole genome shotgun (WGS) entry which is preliminary data.</text>
</comment>
<reference evidence="1 2" key="1">
    <citation type="submission" date="2023-08" db="EMBL/GenBank/DDBJ databases">
        <authorList>
            <person name="Joshi A."/>
            <person name="Thite S."/>
        </authorList>
    </citation>
    <scope>NUCLEOTIDE SEQUENCE [LARGE SCALE GENOMIC DNA]</scope>
    <source>
        <strain evidence="1 2">AC40</strain>
    </source>
</reference>
<dbReference type="Pfam" id="PF00106">
    <property type="entry name" value="adh_short"/>
    <property type="match status" value="1"/>
</dbReference>
<dbReference type="InterPro" id="IPR036291">
    <property type="entry name" value="NAD(P)-bd_dom_sf"/>
</dbReference>
<dbReference type="Gene3D" id="3.40.50.720">
    <property type="entry name" value="NAD(P)-binding Rossmann-like Domain"/>
    <property type="match status" value="1"/>
</dbReference>
<dbReference type="SUPFAM" id="SSF51735">
    <property type="entry name" value="NAD(P)-binding Rossmann-fold domains"/>
    <property type="match status" value="1"/>
</dbReference>
<proteinExistence type="predicted"/>
<accession>A0ABT9GUF5</accession>